<name>A0ABM8KW48_9BURK</name>
<reference evidence="1 2" key="1">
    <citation type="submission" date="2020-04" db="EMBL/GenBank/DDBJ databases">
        <authorList>
            <person name="De Canck E."/>
        </authorList>
    </citation>
    <scope>NUCLEOTIDE SEQUENCE [LARGE SCALE GENOMIC DNA]</scope>
    <source>
        <strain evidence="1 2">LMG 1873</strain>
    </source>
</reference>
<evidence type="ECO:0000313" key="2">
    <source>
        <dbReference type="Proteomes" id="UP000494116"/>
    </source>
</evidence>
<dbReference type="EMBL" id="CADIJS010000002">
    <property type="protein sequence ID" value="CAB3692125.1"/>
    <property type="molecule type" value="Genomic_DNA"/>
</dbReference>
<protein>
    <submittedName>
        <fullName evidence="1">Uncharacterized protein</fullName>
    </submittedName>
</protein>
<organism evidence="1 2">
    <name type="scientific">Achromobacter piechaudii</name>
    <dbReference type="NCBI Taxonomy" id="72556"/>
    <lineage>
        <taxon>Bacteria</taxon>
        <taxon>Pseudomonadati</taxon>
        <taxon>Pseudomonadota</taxon>
        <taxon>Betaproteobacteria</taxon>
        <taxon>Burkholderiales</taxon>
        <taxon>Alcaligenaceae</taxon>
        <taxon>Achromobacter</taxon>
    </lineage>
</organism>
<dbReference type="Proteomes" id="UP000494116">
    <property type="component" value="Unassembled WGS sequence"/>
</dbReference>
<keyword evidence="2" id="KW-1185">Reference proteome</keyword>
<evidence type="ECO:0000313" key="1">
    <source>
        <dbReference type="EMBL" id="CAB3692125.1"/>
    </source>
</evidence>
<accession>A0ABM8KW48</accession>
<gene>
    <name evidence="1" type="ORF">LMG1873_02171</name>
</gene>
<sequence length="40" mass="4406">MNEATLVLPDVPPEYFMAMSFGQPLPSGTVTYHQAFSMAE</sequence>
<comment type="caution">
    <text evidence="1">The sequence shown here is derived from an EMBL/GenBank/DDBJ whole genome shotgun (WGS) entry which is preliminary data.</text>
</comment>
<proteinExistence type="predicted"/>